<keyword evidence="11" id="KW-1185">Reference proteome</keyword>
<dbReference type="InterPro" id="IPR050131">
    <property type="entry name" value="Peptidase_S8_subtilisin-like"/>
</dbReference>
<keyword evidence="4 6" id="KW-0720">Serine protease</keyword>
<evidence type="ECO:0000256" key="3">
    <source>
        <dbReference type="ARBA" id="ARBA00022801"/>
    </source>
</evidence>
<protein>
    <submittedName>
        <fullName evidence="10">S8 family peptidase</fullName>
    </submittedName>
</protein>
<dbReference type="GO" id="GO:0004252">
    <property type="term" value="F:serine-type endopeptidase activity"/>
    <property type="evidence" value="ECO:0007669"/>
    <property type="project" value="UniProtKB-UniRule"/>
</dbReference>
<dbReference type="Pfam" id="PF00082">
    <property type="entry name" value="Peptidase_S8"/>
    <property type="match status" value="4"/>
</dbReference>
<dbReference type="PROSITE" id="PS00136">
    <property type="entry name" value="SUBTILASE_ASP"/>
    <property type="match status" value="1"/>
</dbReference>
<evidence type="ECO:0000256" key="5">
    <source>
        <dbReference type="PIRSR" id="PIRSR615500-1"/>
    </source>
</evidence>
<dbReference type="Pfam" id="PF18425">
    <property type="entry name" value="CspB_prodomain"/>
    <property type="match status" value="1"/>
</dbReference>
<evidence type="ECO:0000259" key="9">
    <source>
        <dbReference type="Pfam" id="PF18425"/>
    </source>
</evidence>
<dbReference type="PROSITE" id="PS51892">
    <property type="entry name" value="SUBTILASE"/>
    <property type="match status" value="2"/>
</dbReference>
<dbReference type="Proteomes" id="UP000657006">
    <property type="component" value="Unassembled WGS sequence"/>
</dbReference>
<dbReference type="GO" id="GO:0006508">
    <property type="term" value="P:proteolysis"/>
    <property type="evidence" value="ECO:0007669"/>
    <property type="project" value="UniProtKB-KW"/>
</dbReference>
<evidence type="ECO:0000259" key="8">
    <source>
        <dbReference type="Pfam" id="PF00082"/>
    </source>
</evidence>
<evidence type="ECO:0000256" key="6">
    <source>
        <dbReference type="PROSITE-ProRule" id="PRU01240"/>
    </source>
</evidence>
<gene>
    <name evidence="10" type="ORF">H8730_12335</name>
</gene>
<feature type="active site" description="Charge relay system" evidence="5 6">
    <location>
        <position position="512"/>
    </location>
</feature>
<proteinExistence type="inferred from homology"/>
<dbReference type="InterPro" id="IPR034045">
    <property type="entry name" value="Pep_S8_CspA-like"/>
</dbReference>
<dbReference type="InterPro" id="IPR015500">
    <property type="entry name" value="Peptidase_S8_subtilisin-rel"/>
</dbReference>
<dbReference type="PROSITE" id="PS00137">
    <property type="entry name" value="SUBTILASE_HIS"/>
    <property type="match status" value="2"/>
</dbReference>
<dbReference type="PANTHER" id="PTHR43806:SF11">
    <property type="entry name" value="CEREVISIN-RELATED"/>
    <property type="match status" value="1"/>
</dbReference>
<dbReference type="PRINTS" id="PR00723">
    <property type="entry name" value="SUBTILISIN"/>
</dbReference>
<feature type="domain" description="Peptidase S8/S53" evidence="8">
    <location>
        <begin position="443"/>
        <end position="568"/>
    </location>
</feature>
<dbReference type="InterPro" id="IPR000209">
    <property type="entry name" value="Peptidase_S8/S53_dom"/>
</dbReference>
<dbReference type="Gene3D" id="3.30.70.2980">
    <property type="match status" value="1"/>
</dbReference>
<keyword evidence="3 6" id="KW-0378">Hydrolase</keyword>
<dbReference type="Gene3D" id="3.40.50.200">
    <property type="entry name" value="Peptidase S8/S53 domain"/>
    <property type="match status" value="2"/>
</dbReference>
<dbReference type="InterPro" id="IPR041365">
    <property type="entry name" value="CspB_prodomain"/>
</dbReference>
<evidence type="ECO:0000256" key="2">
    <source>
        <dbReference type="ARBA" id="ARBA00022670"/>
    </source>
</evidence>
<name>A0A926I2H3_9FIRM</name>
<dbReference type="InterPro" id="IPR023827">
    <property type="entry name" value="Peptidase_S8_Asp-AS"/>
</dbReference>
<feature type="active site" description="Charge relay system" evidence="6">
    <location>
        <position position="733"/>
    </location>
</feature>
<dbReference type="PANTHER" id="PTHR43806">
    <property type="entry name" value="PEPTIDASE S8"/>
    <property type="match status" value="1"/>
</dbReference>
<accession>A0A926I2H3</accession>
<sequence length="1189" mass="129607">MAILDSELAAALSLSKEDLENTESLQEGYTQADDRWEIIVRYNGDINAVAEQVGGAPTEILTDQYAILYLTREQIDAIIFYPEVEYLEKPKGLLLEISRGLIASCIPQVQTLPDYSLRGEGTLLAILDSGIDYLHPDFIREDGTSRIVYLWDQEITTGTPPPGFLEGSLYTQDEITAAIAAGSRQEALTIVPSQDTVGHGTHVAGIAGGNGRASQGEYRGVAPEAEFLIVKLDSSQGYGFTKTTSLMRAIKFVVETAREMRRPVAINISLGTNDGGHDGNSLFETYIDEWARRWNASIVVSAGNEGAAARHAAGVLSSHEEAAVEFQVGGNRRSVFLQLWKSYTDDLRIGLTAPDGERTGIIVPSPAAYQTVLQGTTISVYYSLPNPYTIASTILIELFSPSQVAEGLWSIQIETGNVVGGQYDVWMTATQDLRGNTFFLRPEEDVTITLPSTTVRTISVAAYNTETNSIASFSGRGFTRLSREIKPDISAPGVNITAPWPGGGYRAQSGTSMAAPFVTGSAALLMEWGIIRGNDVLLYGERLKAFLLKGASRDMRGLTYPDRDWGYGKLCLFATFRDNSLVGQLARNTPSPYTGLGSDPLPIEQNINLWLRNFAYIREQREAGVTCEEIVTSDQYLDLLFQGEINQDVDDLLKSIGDVCLQPIGNDYLLLFLHQDEYTSAQAIYSLFRLSRVPLLYGLCADTSALQASGITQLSQLTQEPLTGAGVVIAIIDTGITYQHPAFIREDGSSKILAAWDQTNWQNNPPSGFLFGTEYTREDFDEALASDTPLEIVPMRDEVGHGTQIAGIAAGMPDYAQDFSGAAPGADLIVVKLKPAKQNLRQFYQVPEDAIAYQHTDIIQGIEFAIDRAKGRPLIVLCGLGTNMGAHDGTMGLEQYLPTLTQREGVGAFVAAGNEGNKSKHMSGMFPAGQTGSVEEIEFFVAEGEAGLSLFIWNYVPDQMSISITSPRGYTIERLPVMVGSLFDYPLPSERTRVFVRYYLQTEGSGDQCISVKLQNPTPGLWRINLYGDIILNGRYDVWLPLSNWSQAETRFLRPDPYTTVTVPSTDEGVITIGGYNHLSQSLYEATGRGPTRGQRLKPTIVAPAVGIYGPSGLEGYAPVTGTSAAAAIAAGAGAQLMEWGILLGNQRTMNTTIMKTYLIRGADRKSGIVYPNNEWGYGQLNVLRSLEQ</sequence>
<evidence type="ECO:0000256" key="4">
    <source>
        <dbReference type="ARBA" id="ARBA00022825"/>
    </source>
</evidence>
<comment type="caution">
    <text evidence="10">The sequence shown here is derived from an EMBL/GenBank/DDBJ whole genome shotgun (WGS) entry which is preliminary data.</text>
</comment>
<keyword evidence="2 6" id="KW-0645">Protease</keyword>
<comment type="similarity">
    <text evidence="1 6 7">Belongs to the peptidase S8 family.</text>
</comment>
<evidence type="ECO:0000313" key="10">
    <source>
        <dbReference type="EMBL" id="MBC8544325.1"/>
    </source>
</evidence>
<dbReference type="AlphaFoldDB" id="A0A926I2H3"/>
<evidence type="ECO:0000256" key="1">
    <source>
        <dbReference type="ARBA" id="ARBA00011073"/>
    </source>
</evidence>
<reference evidence="10" key="1">
    <citation type="submission" date="2020-08" db="EMBL/GenBank/DDBJ databases">
        <title>Genome public.</title>
        <authorList>
            <person name="Liu C."/>
            <person name="Sun Q."/>
        </authorList>
    </citation>
    <scope>NUCLEOTIDE SEQUENCE</scope>
    <source>
        <strain evidence="10">NSJ-32</strain>
    </source>
</reference>
<dbReference type="RefSeq" id="WP_177713771.1">
    <property type="nucleotide sequence ID" value="NZ_JACRSQ010000019.1"/>
</dbReference>
<dbReference type="EMBL" id="JACRSQ010000019">
    <property type="protein sequence ID" value="MBC8544325.1"/>
    <property type="molecule type" value="Genomic_DNA"/>
</dbReference>
<feature type="active site" description="Charge relay system" evidence="5 6">
    <location>
        <position position="199"/>
    </location>
</feature>
<feature type="active site" description="Charge relay system" evidence="6">
    <location>
        <position position="801"/>
    </location>
</feature>
<dbReference type="InterPro" id="IPR023828">
    <property type="entry name" value="Peptidase_S8_Ser-AS"/>
</dbReference>
<feature type="active site" description="Charge relay system" evidence="6">
    <location>
        <position position="1124"/>
    </location>
</feature>
<feature type="domain" description="Peptidase S8/S53" evidence="8">
    <location>
        <begin position="119"/>
        <end position="308"/>
    </location>
</feature>
<dbReference type="InterPro" id="IPR022398">
    <property type="entry name" value="Peptidase_S8_His-AS"/>
</dbReference>
<feature type="domain" description="Csp protease B prodomain" evidence="9">
    <location>
        <begin position="5"/>
        <end position="91"/>
    </location>
</feature>
<dbReference type="PROSITE" id="PS00138">
    <property type="entry name" value="SUBTILASE_SER"/>
    <property type="match status" value="1"/>
</dbReference>
<evidence type="ECO:0000256" key="7">
    <source>
        <dbReference type="RuleBase" id="RU003355"/>
    </source>
</evidence>
<dbReference type="InterPro" id="IPR036852">
    <property type="entry name" value="Peptidase_S8/S53_dom_sf"/>
</dbReference>
<dbReference type="CDD" id="cd07478">
    <property type="entry name" value="Peptidases_S8_CspA-like"/>
    <property type="match status" value="2"/>
</dbReference>
<organism evidence="10 11">
    <name type="scientific">Bianquea renquensis</name>
    <dbReference type="NCBI Taxonomy" id="2763661"/>
    <lineage>
        <taxon>Bacteria</taxon>
        <taxon>Bacillati</taxon>
        <taxon>Bacillota</taxon>
        <taxon>Clostridia</taxon>
        <taxon>Eubacteriales</taxon>
        <taxon>Bianqueaceae</taxon>
        <taxon>Bianquea</taxon>
    </lineage>
</organism>
<evidence type="ECO:0000313" key="11">
    <source>
        <dbReference type="Proteomes" id="UP000657006"/>
    </source>
</evidence>
<feature type="domain" description="Peptidase S8/S53" evidence="8">
    <location>
        <begin position="724"/>
        <end position="918"/>
    </location>
</feature>
<dbReference type="Gene3D" id="2.60.120.1290">
    <property type="match status" value="2"/>
</dbReference>
<feature type="active site" description="Charge relay system" evidence="5 6">
    <location>
        <position position="128"/>
    </location>
</feature>
<feature type="domain" description="Peptidase S8/S53" evidence="8">
    <location>
        <begin position="1059"/>
        <end position="1179"/>
    </location>
</feature>
<dbReference type="SUPFAM" id="SSF52743">
    <property type="entry name" value="Subtilisin-like"/>
    <property type="match status" value="2"/>
</dbReference>